<evidence type="ECO:0000256" key="2">
    <source>
        <dbReference type="ARBA" id="ARBA00023002"/>
    </source>
</evidence>
<evidence type="ECO:0000256" key="3">
    <source>
        <dbReference type="ARBA" id="ARBA00023052"/>
    </source>
</evidence>
<dbReference type="InterPro" id="IPR033248">
    <property type="entry name" value="Transketolase_C"/>
</dbReference>
<dbReference type="NCBIfam" id="NF006667">
    <property type="entry name" value="PRK09212.1"/>
    <property type="match status" value="1"/>
</dbReference>
<dbReference type="InterPro" id="IPR009014">
    <property type="entry name" value="Transketo_C/PFOR_II"/>
</dbReference>
<comment type="cofactor">
    <cofactor evidence="1">
        <name>thiamine diphosphate</name>
        <dbReference type="ChEBI" id="CHEBI:58937"/>
    </cofactor>
</comment>
<evidence type="ECO:0000259" key="4">
    <source>
        <dbReference type="SMART" id="SM00861"/>
    </source>
</evidence>
<evidence type="ECO:0000256" key="1">
    <source>
        <dbReference type="ARBA" id="ARBA00001964"/>
    </source>
</evidence>
<dbReference type="OrthoDB" id="7821727at2"/>
<reference evidence="5 6" key="1">
    <citation type="submission" date="2018-05" db="EMBL/GenBank/DDBJ databases">
        <title>Genomic Encyclopedia of Type Strains, Phase IV (KMG-IV): sequencing the most valuable type-strain genomes for metagenomic binning, comparative biology and taxonomic classification.</title>
        <authorList>
            <person name="Goeker M."/>
        </authorList>
    </citation>
    <scope>NUCLEOTIDE SEQUENCE [LARGE SCALE GENOMIC DNA]</scope>
    <source>
        <strain evidence="5 6">DSM 3183</strain>
    </source>
</reference>
<dbReference type="SMART" id="SM00861">
    <property type="entry name" value="Transket_pyr"/>
    <property type="match status" value="1"/>
</dbReference>
<proteinExistence type="predicted"/>
<evidence type="ECO:0000313" key="5">
    <source>
        <dbReference type="EMBL" id="PXW73829.1"/>
    </source>
</evidence>
<keyword evidence="5" id="KW-0670">Pyruvate</keyword>
<dbReference type="EMBL" id="QJJM01000009">
    <property type="protein sequence ID" value="PXW73829.1"/>
    <property type="molecule type" value="Genomic_DNA"/>
</dbReference>
<feature type="domain" description="Transketolase-like pyrimidine-binding" evidence="4">
    <location>
        <begin position="20"/>
        <end position="197"/>
    </location>
</feature>
<dbReference type="PANTHER" id="PTHR43257:SF2">
    <property type="entry name" value="PYRUVATE DEHYDROGENASE E1 COMPONENT SUBUNIT BETA"/>
    <property type="match status" value="1"/>
</dbReference>
<dbReference type="Pfam" id="PF02780">
    <property type="entry name" value="Transketolase_C"/>
    <property type="match status" value="1"/>
</dbReference>
<dbReference type="Proteomes" id="UP000248014">
    <property type="component" value="Unassembled WGS sequence"/>
</dbReference>
<dbReference type="FunFam" id="3.40.50.970:FF:000001">
    <property type="entry name" value="Pyruvate dehydrogenase E1 beta subunit"/>
    <property type="match status" value="1"/>
</dbReference>
<protein>
    <submittedName>
        <fullName evidence="5">Pyruvate dehydrogenase E1 component beta subunit</fullName>
    </submittedName>
</protein>
<gene>
    <name evidence="5" type="ORF">C7451_109117</name>
</gene>
<dbReference type="Gene3D" id="3.40.50.920">
    <property type="match status" value="1"/>
</dbReference>
<organism evidence="5 6">
    <name type="scientific">Blastomonas natatoria</name>
    <dbReference type="NCBI Taxonomy" id="34015"/>
    <lineage>
        <taxon>Bacteria</taxon>
        <taxon>Pseudomonadati</taxon>
        <taxon>Pseudomonadota</taxon>
        <taxon>Alphaproteobacteria</taxon>
        <taxon>Sphingomonadales</taxon>
        <taxon>Sphingomonadaceae</taxon>
        <taxon>Blastomonas</taxon>
    </lineage>
</organism>
<dbReference type="RefSeq" id="WP_110299348.1">
    <property type="nucleotide sequence ID" value="NZ_QJJM01000009.1"/>
</dbReference>
<keyword evidence="6" id="KW-1185">Reference proteome</keyword>
<comment type="caution">
    <text evidence="5">The sequence shown here is derived from an EMBL/GenBank/DDBJ whole genome shotgun (WGS) entry which is preliminary data.</text>
</comment>
<keyword evidence="2" id="KW-0560">Oxidoreductase</keyword>
<sequence length="345" mass="36675">MSEAETLEAVAPRAKKPKQITMVQALNAAIDEAMAADEGVILLGEDVGAKQGGGVFKVSSGLTEKYGEHRIRATPISEQAIMGACVGAALTGMRPIAEIMLMNFVTVAMDQIVNHAAKLRFMSGGQTNVPMVIRTTTGVGVGFGGQHSDMLEAWFAHVPGLKIVTPSNAADARGLMRSAIECNDPVIFIENILCYGLKSDDPGTDYRVPLGQAAIAREGSDVSLITYGRTVLDALEVAETLAAESVSVEVIDLRTIAPFDEATVTASVRKTGRAVVLHEAVRAYGTGAEIASRLHESLFNELKAPVQRIGGAFSAVPMASVLEQAWIPKKEEIAAAIRTTMDWKR</sequence>
<dbReference type="PANTHER" id="PTHR43257">
    <property type="entry name" value="PYRUVATE DEHYDROGENASE E1 COMPONENT BETA SUBUNIT"/>
    <property type="match status" value="1"/>
</dbReference>
<name>A0A2V3VAS0_9SPHN</name>
<keyword evidence="3" id="KW-0786">Thiamine pyrophosphate</keyword>
<dbReference type="Gene3D" id="3.40.50.970">
    <property type="match status" value="1"/>
</dbReference>
<evidence type="ECO:0000313" key="6">
    <source>
        <dbReference type="Proteomes" id="UP000248014"/>
    </source>
</evidence>
<dbReference type="GO" id="GO:0016491">
    <property type="term" value="F:oxidoreductase activity"/>
    <property type="evidence" value="ECO:0007669"/>
    <property type="project" value="UniProtKB-KW"/>
</dbReference>
<accession>A0A2V3VAS0</accession>
<dbReference type="AlphaFoldDB" id="A0A2V3VAS0"/>
<dbReference type="SUPFAM" id="SSF52518">
    <property type="entry name" value="Thiamin diphosphate-binding fold (THDP-binding)"/>
    <property type="match status" value="1"/>
</dbReference>
<dbReference type="SUPFAM" id="SSF52922">
    <property type="entry name" value="TK C-terminal domain-like"/>
    <property type="match status" value="1"/>
</dbReference>
<dbReference type="InterPro" id="IPR029061">
    <property type="entry name" value="THDP-binding"/>
</dbReference>
<dbReference type="Pfam" id="PF02779">
    <property type="entry name" value="Transket_pyr"/>
    <property type="match status" value="1"/>
</dbReference>
<dbReference type="FunFam" id="3.40.50.920:FF:000001">
    <property type="entry name" value="Pyruvate dehydrogenase E1 beta subunit"/>
    <property type="match status" value="1"/>
</dbReference>
<dbReference type="CDD" id="cd07036">
    <property type="entry name" value="TPP_PYR_E1-PDHc-beta_like"/>
    <property type="match status" value="1"/>
</dbReference>
<dbReference type="InterPro" id="IPR005475">
    <property type="entry name" value="Transketolase-like_Pyr-bd"/>
</dbReference>